<dbReference type="InterPro" id="IPR059169">
    <property type="entry name" value="GCP5_N_ext"/>
</dbReference>
<keyword evidence="2 5" id="KW-0963">Cytoplasm</keyword>
<reference evidence="10" key="1">
    <citation type="submission" date="2022-10" db="EMBL/GenBank/DDBJ databases">
        <title>Culturing micro-colonial fungi from biological soil crusts in the Mojave desert and describing Neophaeococcomyces mojavensis, and introducing the new genera and species Taxawa tesnikishii.</title>
        <authorList>
            <person name="Kurbessoian T."/>
            <person name="Stajich J.E."/>
        </authorList>
    </citation>
    <scope>NUCLEOTIDE SEQUENCE</scope>
    <source>
        <strain evidence="10">TK_41</strain>
    </source>
</reference>
<dbReference type="InterPro" id="IPR042241">
    <property type="entry name" value="GCP_C_sf"/>
</dbReference>
<feature type="region of interest" description="Disordered" evidence="6">
    <location>
        <begin position="782"/>
        <end position="812"/>
    </location>
</feature>
<dbReference type="GO" id="GO:0007020">
    <property type="term" value="P:microtubule nucleation"/>
    <property type="evidence" value="ECO:0007669"/>
    <property type="project" value="InterPro"/>
</dbReference>
<feature type="domain" description="Gamma tubulin complex component C-terminal" evidence="7">
    <location>
        <begin position="527"/>
        <end position="855"/>
    </location>
</feature>
<evidence type="ECO:0000256" key="6">
    <source>
        <dbReference type="SAM" id="MobiDB-lite"/>
    </source>
</evidence>
<feature type="domain" description="Gamma tubulin complex component protein N-terminal" evidence="9">
    <location>
        <begin position="214"/>
        <end position="517"/>
    </location>
</feature>
<name>A0AA38XPG7_9EURO</name>
<comment type="caution">
    <text evidence="10">The sequence shown here is derived from an EMBL/GenBank/DDBJ whole genome shotgun (WGS) entry which is preliminary data.</text>
</comment>
<dbReference type="InterPro" id="IPR007259">
    <property type="entry name" value="GCP"/>
</dbReference>
<dbReference type="Pfam" id="PF04130">
    <property type="entry name" value="GCP_C_terminal"/>
    <property type="match status" value="1"/>
</dbReference>
<evidence type="ECO:0000256" key="1">
    <source>
        <dbReference type="ARBA" id="ARBA00010337"/>
    </source>
</evidence>
<dbReference type="Pfam" id="PF14609">
    <property type="entry name" value="GCP5-Mod21_N"/>
    <property type="match status" value="1"/>
</dbReference>
<dbReference type="GO" id="GO:0051011">
    <property type="term" value="F:microtubule minus-end binding"/>
    <property type="evidence" value="ECO:0007669"/>
    <property type="project" value="TreeGrafter"/>
</dbReference>
<evidence type="ECO:0000259" key="7">
    <source>
        <dbReference type="Pfam" id="PF04130"/>
    </source>
</evidence>
<dbReference type="GO" id="GO:0043015">
    <property type="term" value="F:gamma-tubulin binding"/>
    <property type="evidence" value="ECO:0007669"/>
    <property type="project" value="InterPro"/>
</dbReference>
<dbReference type="GO" id="GO:0031122">
    <property type="term" value="P:cytoplasmic microtubule organization"/>
    <property type="evidence" value="ECO:0007669"/>
    <property type="project" value="TreeGrafter"/>
</dbReference>
<evidence type="ECO:0000256" key="4">
    <source>
        <dbReference type="ARBA" id="ARBA00023212"/>
    </source>
</evidence>
<dbReference type="PANTHER" id="PTHR19302:SF33">
    <property type="entry name" value="GAMMA-TUBULIN COMPLEX COMPONENT 5"/>
    <property type="match status" value="1"/>
</dbReference>
<dbReference type="InterPro" id="IPR040457">
    <property type="entry name" value="GCP_C"/>
</dbReference>
<evidence type="ECO:0000259" key="8">
    <source>
        <dbReference type="Pfam" id="PF14609"/>
    </source>
</evidence>
<keyword evidence="3 5" id="KW-0493">Microtubule</keyword>
<evidence type="ECO:0000256" key="3">
    <source>
        <dbReference type="ARBA" id="ARBA00022701"/>
    </source>
</evidence>
<proteinExistence type="inferred from homology"/>
<dbReference type="GO" id="GO:0000278">
    <property type="term" value="P:mitotic cell cycle"/>
    <property type="evidence" value="ECO:0007669"/>
    <property type="project" value="TreeGrafter"/>
</dbReference>
<dbReference type="PANTHER" id="PTHR19302">
    <property type="entry name" value="GAMMA TUBULIN COMPLEX PROTEIN"/>
    <property type="match status" value="1"/>
</dbReference>
<dbReference type="Proteomes" id="UP001172673">
    <property type="component" value="Unassembled WGS sequence"/>
</dbReference>
<comment type="similarity">
    <text evidence="1 5">Belongs to the TUBGCP family.</text>
</comment>
<dbReference type="CDD" id="cd22572">
    <property type="entry name" value="GCP5_NTD"/>
    <property type="match status" value="1"/>
</dbReference>
<protein>
    <recommendedName>
        <fullName evidence="5">Spindle pole body component</fullName>
    </recommendedName>
</protein>
<dbReference type="GO" id="GO:0000930">
    <property type="term" value="C:gamma-tubulin complex"/>
    <property type="evidence" value="ECO:0007669"/>
    <property type="project" value="TreeGrafter"/>
</dbReference>
<dbReference type="Pfam" id="PF17681">
    <property type="entry name" value="GCP_N_terminal"/>
    <property type="match status" value="1"/>
</dbReference>
<evidence type="ECO:0000256" key="5">
    <source>
        <dbReference type="RuleBase" id="RU363050"/>
    </source>
</evidence>
<comment type="subcellular location">
    <subcellularLocation>
        <location evidence="5">Cytoplasm</location>
        <location evidence="5">Cytoskeleton</location>
        <location evidence="5">Microtubule organizing center</location>
    </subcellularLocation>
</comment>
<organism evidence="10 11">
    <name type="scientific">Cladophialophora chaetospira</name>
    <dbReference type="NCBI Taxonomy" id="386627"/>
    <lineage>
        <taxon>Eukaryota</taxon>
        <taxon>Fungi</taxon>
        <taxon>Dikarya</taxon>
        <taxon>Ascomycota</taxon>
        <taxon>Pezizomycotina</taxon>
        <taxon>Eurotiomycetes</taxon>
        <taxon>Chaetothyriomycetidae</taxon>
        <taxon>Chaetothyriales</taxon>
        <taxon>Herpotrichiellaceae</taxon>
        <taxon>Cladophialophora</taxon>
    </lineage>
</organism>
<dbReference type="InterPro" id="IPR041470">
    <property type="entry name" value="GCP_N"/>
</dbReference>
<keyword evidence="4 5" id="KW-0206">Cytoskeleton</keyword>
<dbReference type="GO" id="GO:0051321">
    <property type="term" value="P:meiotic cell cycle"/>
    <property type="evidence" value="ECO:0007669"/>
    <property type="project" value="TreeGrafter"/>
</dbReference>
<evidence type="ECO:0000313" key="10">
    <source>
        <dbReference type="EMBL" id="KAJ9617293.1"/>
    </source>
</evidence>
<dbReference type="EMBL" id="JAPDRK010000001">
    <property type="protein sequence ID" value="KAJ9617293.1"/>
    <property type="molecule type" value="Genomic_DNA"/>
</dbReference>
<evidence type="ECO:0000259" key="9">
    <source>
        <dbReference type="Pfam" id="PF17681"/>
    </source>
</evidence>
<dbReference type="InterPro" id="IPR032797">
    <property type="entry name" value="Mod21_N"/>
</dbReference>
<keyword evidence="11" id="KW-1185">Reference proteome</keyword>
<dbReference type="GO" id="GO:0005874">
    <property type="term" value="C:microtubule"/>
    <property type="evidence" value="ECO:0007669"/>
    <property type="project" value="UniProtKB-KW"/>
</dbReference>
<evidence type="ECO:0000256" key="2">
    <source>
        <dbReference type="ARBA" id="ARBA00022490"/>
    </source>
</evidence>
<dbReference type="GO" id="GO:0000922">
    <property type="term" value="C:spindle pole"/>
    <property type="evidence" value="ECO:0007669"/>
    <property type="project" value="InterPro"/>
</dbReference>
<sequence>MNSWLEELAVSFIPTTTKSPSIRKHKENFLRHVKHHGYGRTNQFAVTEKLVGLEEKLQVLNLDDVAGELFSRRVELDRDHEDVKWLPDVLDLLLYLSNDPVRNSRVEKLENIKPTNDIPKELKWEDIEADDPIDMEDPIWQVPHYSDFSSDEDEGFVASSTQTSPASIKLQRATKLDPENIFDLATTAEASTLDATQFWKRQGQGVTITETQAIREVLFLLGGLPTSVFTSSSHVVKPNPRFRIRHLQATTSLLLLEEAANLASEVDAVRQWLRIPQSQSVMQLIRSEIQEILADFEKAISQEHTAILTQTSPNGVVSLLQVLQRAKQASLPLQAVRTLVPQLATSDVVIVLDTFHHRLDFAQSSCNSVEVEAFLPIFLSALTLYLKPVDAWIHTGTLESTDSFFIIANENKPRNKSTLWHDWFDVSPRQEELIPGFLKNSTAKIFTIGKTAAFLQHLGSVPADNQVEDLGVAAAALEAANLVAGSPLPFSATFEMVLEQHLNAMLSASTAHLKHVLDTSCGLTRLLDAVEHLYLAKDGVILGMIESKMFEQIDRCMDMWNDRFLLNDTLADAYASINCVDAEAITISSTYTSSRTLENRRRSVKILGSVSTLYQISWPLANMILPASISSYQRIALSLSQIRRARSLLERRAHFYVQHMPLFDDQSDTKLARAVYWQLAIFVNVLYAHLTSCVIQPLTTAMREQLQSFSTSSLDDMISIHKQYITALEHACLSSKRIKPLRDAVISVLDLCIRFTDLVTSTIANGPRSSSRNANGDFEASSFVSAQSRRRRHRRAQNSIGISSDDDDTDEANGIEGYSTFILDEDTSLIQEVRKVKSEFERHVEFLIAGSRAVARSSASGSGVQAGHFEVGERFELLAEALEGVFPLKGKIGAF</sequence>
<dbReference type="GO" id="GO:0005816">
    <property type="term" value="C:spindle pole body"/>
    <property type="evidence" value="ECO:0007669"/>
    <property type="project" value="UniProtKB-ARBA"/>
</dbReference>
<dbReference type="AlphaFoldDB" id="A0AA38XPG7"/>
<gene>
    <name evidence="10" type="ORF">H2200_001014</name>
</gene>
<dbReference type="Gene3D" id="1.20.120.1900">
    <property type="entry name" value="Gamma-tubulin complex, C-terminal domain"/>
    <property type="match status" value="1"/>
</dbReference>
<dbReference type="GO" id="GO:0051225">
    <property type="term" value="P:spindle assembly"/>
    <property type="evidence" value="ECO:0007669"/>
    <property type="project" value="TreeGrafter"/>
</dbReference>
<evidence type="ECO:0000313" key="11">
    <source>
        <dbReference type="Proteomes" id="UP001172673"/>
    </source>
</evidence>
<accession>A0AA38XPG7</accession>
<feature type="domain" description="Gamma-Tubulin ring complex non-core subunit mod21 N-terminal" evidence="8">
    <location>
        <begin position="59"/>
        <end position="151"/>
    </location>
</feature>